<evidence type="ECO:0000259" key="4">
    <source>
        <dbReference type="Pfam" id="PF00583"/>
    </source>
</evidence>
<evidence type="ECO:0000259" key="5">
    <source>
        <dbReference type="Pfam" id="PF21183"/>
    </source>
</evidence>
<dbReference type="InterPro" id="IPR017380">
    <property type="entry name" value="Hist_AcTrfase_B-typ_cat-su"/>
</dbReference>
<evidence type="ECO:0000256" key="1">
    <source>
        <dbReference type="ARBA" id="ARBA00021268"/>
    </source>
</evidence>
<dbReference type="STRING" id="51511.ENSCSAVP00000016973"/>
<evidence type="ECO:0000313" key="6">
    <source>
        <dbReference type="Ensembl" id="ENSCSAVP00000016973.1"/>
    </source>
</evidence>
<feature type="domain" description="N-acetyltransferase" evidence="4">
    <location>
        <begin position="35"/>
        <end position="110"/>
    </location>
</feature>
<proteinExistence type="predicted"/>
<keyword evidence="7" id="KW-1185">Reference proteome</keyword>
<reference evidence="7" key="1">
    <citation type="submission" date="2003-08" db="EMBL/GenBank/DDBJ databases">
        <authorList>
            <person name="Birren B."/>
            <person name="Nusbaum C."/>
            <person name="Abebe A."/>
            <person name="Abouelleil A."/>
            <person name="Adekoya E."/>
            <person name="Ait-zahra M."/>
            <person name="Allen N."/>
            <person name="Allen T."/>
            <person name="An P."/>
            <person name="Anderson M."/>
            <person name="Anderson S."/>
            <person name="Arachchi H."/>
            <person name="Armbruster J."/>
            <person name="Bachantsang P."/>
            <person name="Baldwin J."/>
            <person name="Barry A."/>
            <person name="Bayul T."/>
            <person name="Blitshsteyn B."/>
            <person name="Bloom T."/>
            <person name="Blye J."/>
            <person name="Boguslavskiy L."/>
            <person name="Borowsky M."/>
            <person name="Boukhgalter B."/>
            <person name="Brunache A."/>
            <person name="Butler J."/>
            <person name="Calixte N."/>
            <person name="Calvo S."/>
            <person name="Camarata J."/>
            <person name="Campo K."/>
            <person name="Chang J."/>
            <person name="Cheshatsang Y."/>
            <person name="Citroen M."/>
            <person name="Collymore A."/>
            <person name="Considine T."/>
            <person name="Cook A."/>
            <person name="Cooke P."/>
            <person name="Corum B."/>
            <person name="Cuomo C."/>
            <person name="David R."/>
            <person name="Dawoe T."/>
            <person name="Degray S."/>
            <person name="Dodge S."/>
            <person name="Dooley K."/>
            <person name="Dorje P."/>
            <person name="Dorjee K."/>
            <person name="Dorris L."/>
            <person name="Duffey N."/>
            <person name="Dupes A."/>
            <person name="Elkins T."/>
            <person name="Engels R."/>
            <person name="Erickson J."/>
            <person name="Farina A."/>
            <person name="Faro S."/>
            <person name="Ferreira P."/>
            <person name="Fischer H."/>
            <person name="Fitzgerald M."/>
            <person name="Foley K."/>
            <person name="Gage D."/>
            <person name="Galagan J."/>
            <person name="Gearin G."/>
            <person name="Gnerre S."/>
            <person name="Gnirke A."/>
            <person name="Goyette A."/>
            <person name="Graham J."/>
            <person name="Grandbois E."/>
            <person name="Gyaltsen K."/>
            <person name="Hafez N."/>
            <person name="Hagopian D."/>
            <person name="Hagos B."/>
            <person name="Hall J."/>
            <person name="Hatcher B."/>
            <person name="Heller A."/>
            <person name="Higgins H."/>
            <person name="Honan T."/>
            <person name="Horn A."/>
            <person name="Houde N."/>
            <person name="Hughes L."/>
            <person name="Hulme W."/>
            <person name="Husby E."/>
            <person name="Iliev I."/>
            <person name="Jaffe D."/>
            <person name="Jones C."/>
            <person name="Kamal M."/>
            <person name="Kamat A."/>
            <person name="Kamvysselis M."/>
            <person name="Karlsson E."/>
            <person name="Kells C."/>
            <person name="Kieu A."/>
            <person name="Kisner P."/>
            <person name="Kodira C."/>
            <person name="Kulbokas E."/>
            <person name="Labutti K."/>
            <person name="Lama D."/>
            <person name="Landers T."/>
            <person name="Leger J."/>
            <person name="Levine S."/>
            <person name="Lewis D."/>
            <person name="Lewis T."/>
            <person name="Lindblad-toh K."/>
            <person name="Liu X."/>
            <person name="Lokyitsang T."/>
            <person name="Lokyitsang Y."/>
            <person name="Lucien O."/>
            <person name="Lui A."/>
            <person name="Ma L.J."/>
            <person name="Mabbitt R."/>
            <person name="Macdonald J."/>
            <person name="Maclean C."/>
            <person name="Major J."/>
            <person name="Manning J."/>
            <person name="Marabella R."/>
            <person name="Maru K."/>
            <person name="Matthews C."/>
            <person name="Mauceli E."/>
            <person name="Mccarthy M."/>
            <person name="Mcdonough S."/>
            <person name="Mcghee T."/>
            <person name="Meldrim J."/>
            <person name="Meneus L."/>
            <person name="Mesirov J."/>
            <person name="Mihalev A."/>
            <person name="Mihova T."/>
            <person name="Mikkelsen T."/>
            <person name="Mlenga V."/>
            <person name="Moru K."/>
            <person name="Mozes J."/>
            <person name="Mulrain L."/>
            <person name="Munson G."/>
            <person name="Naylor J."/>
            <person name="Newes C."/>
            <person name="Nguyen C."/>
            <person name="Nguyen N."/>
            <person name="Nguyen T."/>
            <person name="Nicol R."/>
            <person name="Nielsen C."/>
            <person name="Nizzari M."/>
            <person name="Norbu C."/>
            <person name="Norbu N."/>
            <person name="O'donnell P."/>
            <person name="Okoawo O."/>
            <person name="O'leary S."/>
            <person name="Omotosho B."/>
            <person name="O'neill K."/>
            <person name="Osman S."/>
            <person name="Parker S."/>
            <person name="Perrin D."/>
            <person name="Phunkhang P."/>
            <person name="Piqani B."/>
            <person name="Purcell S."/>
            <person name="Rachupka T."/>
            <person name="Ramasamy U."/>
            <person name="Rameau R."/>
            <person name="Ray V."/>
            <person name="Raymond C."/>
            <person name="Retta R."/>
            <person name="Richardson S."/>
            <person name="Rise C."/>
            <person name="Rodriguez J."/>
            <person name="Rogers J."/>
            <person name="Rogov P."/>
            <person name="Rutman M."/>
            <person name="Schupbach R."/>
            <person name="Seaman C."/>
            <person name="Settipalli S."/>
            <person name="Sharpe T."/>
            <person name="Sheridan J."/>
            <person name="Sherpa N."/>
            <person name="Shi J."/>
            <person name="Smirnov S."/>
            <person name="Smith C."/>
            <person name="Sougnez C."/>
            <person name="Spencer B."/>
            <person name="Stalker J."/>
            <person name="Stange-thomann N."/>
            <person name="Stavropoulos S."/>
            <person name="Stetson K."/>
            <person name="Stone C."/>
            <person name="Stone S."/>
            <person name="Stubbs M."/>
            <person name="Talamas J."/>
            <person name="Tchuinga P."/>
            <person name="Tenzing P."/>
            <person name="Tesfaye S."/>
            <person name="Theodore J."/>
            <person name="Thoulutsang Y."/>
            <person name="Topham K."/>
            <person name="Towey S."/>
            <person name="Tsamla T."/>
            <person name="Tsomo N."/>
            <person name="Vallee D."/>
            <person name="Vassiliev H."/>
            <person name="Venkataraman V."/>
            <person name="Vinson J."/>
            <person name="Vo A."/>
            <person name="Wade C."/>
            <person name="Wang S."/>
            <person name="Wangchuk T."/>
            <person name="Wangdi T."/>
            <person name="Whittaker C."/>
            <person name="Wilkinson J."/>
            <person name="Wu Y."/>
            <person name="Wyman D."/>
            <person name="Yadav S."/>
            <person name="Yang S."/>
            <person name="Yang X."/>
            <person name="Yeager S."/>
            <person name="Yee E."/>
            <person name="Young G."/>
            <person name="Zainoun J."/>
            <person name="Zembeck L."/>
            <person name="Zimmer A."/>
            <person name="Zody M."/>
            <person name="Lander E."/>
        </authorList>
    </citation>
    <scope>NUCLEOTIDE SEQUENCE [LARGE SCALE GENOMIC DNA]</scope>
</reference>
<organism evidence="6 7">
    <name type="scientific">Ciona savignyi</name>
    <name type="common">Pacific transparent sea squirt</name>
    <dbReference type="NCBI Taxonomy" id="51511"/>
    <lineage>
        <taxon>Eukaryota</taxon>
        <taxon>Metazoa</taxon>
        <taxon>Chordata</taxon>
        <taxon>Tunicata</taxon>
        <taxon>Ascidiacea</taxon>
        <taxon>Phlebobranchia</taxon>
        <taxon>Cionidae</taxon>
        <taxon>Ciona</taxon>
    </lineage>
</organism>
<dbReference type="GO" id="GO:0000781">
    <property type="term" value="C:chromosome, telomeric region"/>
    <property type="evidence" value="ECO:0007669"/>
    <property type="project" value="GOC"/>
</dbReference>
<reference evidence="6" key="2">
    <citation type="submission" date="2025-08" db="UniProtKB">
        <authorList>
            <consortium name="Ensembl"/>
        </authorList>
    </citation>
    <scope>IDENTIFICATION</scope>
</reference>
<dbReference type="SUPFAM" id="SSF55729">
    <property type="entry name" value="Acyl-CoA N-acyltransferases (Nat)"/>
    <property type="match status" value="1"/>
</dbReference>
<dbReference type="GO" id="GO:0042393">
    <property type="term" value="F:histone binding"/>
    <property type="evidence" value="ECO:0007669"/>
    <property type="project" value="InterPro"/>
</dbReference>
<dbReference type="Pfam" id="PF21183">
    <property type="entry name" value="HAT1_C"/>
    <property type="match status" value="1"/>
</dbReference>
<dbReference type="GO" id="GO:0005634">
    <property type="term" value="C:nucleus"/>
    <property type="evidence" value="ECO:0007669"/>
    <property type="project" value="InterPro"/>
</dbReference>
<dbReference type="Proteomes" id="UP000007875">
    <property type="component" value="Unassembled WGS sequence"/>
</dbReference>
<dbReference type="InterPro" id="IPR000182">
    <property type="entry name" value="GNAT_dom"/>
</dbReference>
<dbReference type="InParanoid" id="H2ZHA7"/>
<protein>
    <recommendedName>
        <fullName evidence="1">Histone acetyltransferase type B catalytic subunit</fullName>
    </recommendedName>
</protein>
<dbReference type="Gene3D" id="1.10.10.390">
    <property type="match status" value="1"/>
</dbReference>
<dbReference type="AlphaFoldDB" id="H2ZHA7"/>
<evidence type="ECO:0000313" key="7">
    <source>
        <dbReference type="Proteomes" id="UP000007875"/>
    </source>
</evidence>
<evidence type="ECO:0000256" key="3">
    <source>
        <dbReference type="ARBA" id="ARBA00023204"/>
    </source>
</evidence>
<dbReference type="GO" id="GO:0006281">
    <property type="term" value="P:DNA repair"/>
    <property type="evidence" value="ECO:0007669"/>
    <property type="project" value="UniProtKB-KW"/>
</dbReference>
<dbReference type="InterPro" id="IPR013523">
    <property type="entry name" value="Hist_AcTrfase_HAT1_C"/>
</dbReference>
<dbReference type="HOGENOM" id="CLU_036024_1_0_1"/>
<dbReference type="GO" id="GO:0031509">
    <property type="term" value="P:subtelomeric heterochromatin formation"/>
    <property type="evidence" value="ECO:0007669"/>
    <property type="project" value="InterPro"/>
</dbReference>
<dbReference type="GeneTree" id="ENSGT00390000007069"/>
<dbReference type="Pfam" id="PF00583">
    <property type="entry name" value="Acetyltransf_1"/>
    <property type="match status" value="1"/>
</dbReference>
<keyword evidence="2" id="KW-0227">DNA damage</keyword>
<dbReference type="FunCoup" id="H2ZHA7">
    <property type="interactions" value="606"/>
</dbReference>
<sequence>MKNPGFREYHERIESFILWFIDAACFIDSDDDKWDFYITYEKNADSCGTTYSFVGYSTCYRFYAYPDKIRPRISQVLVLPPYQRQGHCTELIIAIYQQYVSRNDVSDITAEDPSENFQRVRDYIDATNCLKLPEFQSSKLDQAFSSEMRKVAREKYKINRRQARRVYEILRLRETPESDDAAFTKYRLAVKARLNEPMKNEALRKKSHFLPASLSPPKEERLLILQREFENCLSEYKKVVARIESSL</sequence>
<dbReference type="Gene3D" id="3.40.630.30">
    <property type="match status" value="1"/>
</dbReference>
<dbReference type="GO" id="GO:0004402">
    <property type="term" value="F:histone acetyltransferase activity"/>
    <property type="evidence" value="ECO:0007669"/>
    <property type="project" value="InterPro"/>
</dbReference>
<dbReference type="InterPro" id="IPR048776">
    <property type="entry name" value="HAT1_C"/>
</dbReference>
<dbReference type="PANTHER" id="PTHR12046">
    <property type="entry name" value="HISTONE ACETYLTRANSFERASE TYPE B CATALYTIC SUBUNIT"/>
    <property type="match status" value="1"/>
</dbReference>
<keyword evidence="3" id="KW-0234">DNA repair</keyword>
<accession>H2ZHA7</accession>
<evidence type="ECO:0000256" key="2">
    <source>
        <dbReference type="ARBA" id="ARBA00022763"/>
    </source>
</evidence>
<name>H2ZHA7_CIOSA</name>
<dbReference type="eggNOG" id="KOG2696">
    <property type="taxonomic scope" value="Eukaryota"/>
</dbReference>
<dbReference type="InterPro" id="IPR016181">
    <property type="entry name" value="Acyl_CoA_acyltransferase"/>
</dbReference>
<feature type="domain" description="Histone acetyltransferase type B catalytic subunit C-terminal" evidence="5">
    <location>
        <begin position="121"/>
        <end position="172"/>
    </location>
</feature>
<reference evidence="6" key="3">
    <citation type="submission" date="2025-09" db="UniProtKB">
        <authorList>
            <consortium name="Ensembl"/>
        </authorList>
    </citation>
    <scope>IDENTIFICATION</scope>
</reference>
<dbReference type="Ensembl" id="ENSCSAVT00000017156.1">
    <property type="protein sequence ID" value="ENSCSAVP00000016973.1"/>
    <property type="gene ID" value="ENSCSAVG00000009985.1"/>
</dbReference>